<gene>
    <name evidence="1" type="ORF">JKP34_00880</name>
</gene>
<proteinExistence type="predicted"/>
<comment type="caution">
    <text evidence="1">The sequence shown here is derived from an EMBL/GenBank/DDBJ whole genome shotgun (WGS) entry which is preliminary data.</text>
</comment>
<protein>
    <submittedName>
        <fullName evidence="1">DUF2461 domain-containing protein</fullName>
    </submittedName>
</protein>
<evidence type="ECO:0000313" key="2">
    <source>
        <dbReference type="Proteomes" id="UP000642920"/>
    </source>
</evidence>
<dbReference type="Pfam" id="PF09365">
    <property type="entry name" value="DUF2461"/>
    <property type="match status" value="1"/>
</dbReference>
<keyword evidence="2" id="KW-1185">Reference proteome</keyword>
<reference evidence="1" key="1">
    <citation type="submission" date="2021-01" db="EMBL/GenBank/DDBJ databases">
        <title>Marivirga sp. nov., isolated from intertidal surface sediments.</title>
        <authorList>
            <person name="Zhang M."/>
        </authorList>
    </citation>
    <scope>NUCLEOTIDE SEQUENCE</scope>
    <source>
        <strain evidence="1">SM1354</strain>
    </source>
</reference>
<dbReference type="EMBL" id="JAERQG010000001">
    <property type="protein sequence ID" value="MBL0763781.1"/>
    <property type="molecule type" value="Genomic_DNA"/>
</dbReference>
<sequence>MAYFTKDFINFYKELEQNNHKEWFDENRKRYEKVVKTPFRKFLADLILEVQKFDPEIMIEPKNAVFRINRDIRFSKDKRPYKTNAAAVISRINKKEEFPAYYVNIDSSGLMVGGGMYSLSTDTLNKVRQEILYSDKEFEEIITGDFKKEFGEIKGEQNKILKPPYKEASEKLPILFNKQFYFMKSLPLETIYRDNLPEILAEKMQAALALNQFLRRAID</sequence>
<dbReference type="NCBIfam" id="TIGR02453">
    <property type="entry name" value="TIGR02453 family protein"/>
    <property type="match status" value="1"/>
</dbReference>
<dbReference type="PANTHER" id="PTHR36452">
    <property type="entry name" value="CHROMOSOME 12, WHOLE GENOME SHOTGUN SEQUENCE"/>
    <property type="match status" value="1"/>
</dbReference>
<dbReference type="PANTHER" id="PTHR36452:SF1">
    <property type="entry name" value="DUF2461 DOMAIN-CONTAINING PROTEIN"/>
    <property type="match status" value="1"/>
</dbReference>
<evidence type="ECO:0000313" key="1">
    <source>
        <dbReference type="EMBL" id="MBL0763781.1"/>
    </source>
</evidence>
<accession>A0A937A7I0</accession>
<dbReference type="AlphaFoldDB" id="A0A937A7I0"/>
<dbReference type="PIRSF" id="PIRSF028451">
    <property type="entry name" value="UCP028451"/>
    <property type="match status" value="1"/>
</dbReference>
<dbReference type="RefSeq" id="WP_201916744.1">
    <property type="nucleotide sequence ID" value="NZ_JAERQG010000001.1"/>
</dbReference>
<dbReference type="InterPro" id="IPR015996">
    <property type="entry name" value="UCP028451"/>
</dbReference>
<dbReference type="Proteomes" id="UP000642920">
    <property type="component" value="Unassembled WGS sequence"/>
</dbReference>
<name>A0A937A7I0_9BACT</name>
<organism evidence="1 2">
    <name type="scientific">Marivirga atlantica</name>
    <dbReference type="NCBI Taxonomy" id="1548457"/>
    <lineage>
        <taxon>Bacteria</taxon>
        <taxon>Pseudomonadati</taxon>
        <taxon>Bacteroidota</taxon>
        <taxon>Cytophagia</taxon>
        <taxon>Cytophagales</taxon>
        <taxon>Marivirgaceae</taxon>
        <taxon>Marivirga</taxon>
    </lineage>
</organism>
<dbReference type="InterPro" id="IPR012808">
    <property type="entry name" value="CHP02453"/>
</dbReference>